<dbReference type="AlphaFoldDB" id="A0AAV9HHK4"/>
<feature type="compositionally biased region" description="Basic and acidic residues" evidence="1">
    <location>
        <begin position="133"/>
        <end position="156"/>
    </location>
</feature>
<feature type="region of interest" description="Disordered" evidence="1">
    <location>
        <begin position="1058"/>
        <end position="1077"/>
    </location>
</feature>
<keyword evidence="3" id="KW-1185">Reference proteome</keyword>
<feature type="compositionally biased region" description="Polar residues" evidence="1">
    <location>
        <begin position="317"/>
        <end position="333"/>
    </location>
</feature>
<feature type="compositionally biased region" description="Polar residues" evidence="1">
    <location>
        <begin position="533"/>
        <end position="557"/>
    </location>
</feature>
<feature type="compositionally biased region" description="Basic and acidic residues" evidence="1">
    <location>
        <begin position="867"/>
        <end position="878"/>
    </location>
</feature>
<feature type="region of interest" description="Disordered" evidence="1">
    <location>
        <begin position="533"/>
        <end position="581"/>
    </location>
</feature>
<sequence length="1094" mass="117683">MAVFCCCTSRPSKARASAQKDHHQAVLPSPPPPARLPGPLSLNPATQVSAGTSPRSLSSLQPSMPAAMAPLEPVELGELVIEDSDSEEDPDPYTQNKSTSTLQLVKTKIRRHLSQDSLSRRKARSAVGSSQEEVERRAELKRLMHKRIQEELRSEEGQDSSPSETSSAHRHPIGLGIDHLPGGGPRDNIEFSVSEESRPGTPCASRPGSAIGITQREPEISSLSGSRHLREQSSLPQMPVSPGLPPRRHSSTRATSSLGSWRLSYSAGQLDELLGYVDEGIPPGTAEALQNSAVSAISSAPFSSPQSLQLPGHAHSLSRSHSSPARQGAQESDSPYPGEQSPLSVWLRSQGLHSRSPSPARTSDHDSEQGASVQQAELVYLRRWSSVQHSAVPESDLQRPEIVHLYDMDIHRQLATRTINTPIDTPNRSRSNRDSGANSPSKQPGVTNVLVEHHSDAASEILDTPLFQPALAVQDPNGIPTQSSSVYPSASASVYPSQGTSVLHLPANAVSNAPPAELSLPGFKWLDNSCNPYAQSSSESTSRRTAGGSSVQRSFTPETAPRTRVTSPMPSSGTYGKLQRDSQLGTVEKSIGYFHLGQGAPSLIVNRFRKEAEDRSMEAAKPSFLARLHLTLPRRARLSPRGFDRTAPDIESEQEPASPPLDHISIGGEPRPYSWGSGTNHTASYHPLTPILSEYEGSADDLWRAALQENPQDKLEPAKSHSHRRGSSFPGVLRKKLQDAAAQSEHSGGGSSGYIGVASTDKPNRMSSAPVSPASFTADCGLSSIGETTGAPKENPVDCVCPPVHNSVRVHLSTRGSSLSQGAAISPAVLAPYDLCENIISAEDSNLSLPRVPEFPMPPSRSGAEAHSSDKQEEDQRQRAPKTGSLSFSGKFSKAVKFGLSKLVPSRSLHNTDGSKLTDKQRKSIDCGKGVVGPTRPDIVVPERISSHPKLTVSRDSSAPRVDISANRQRTQHDQGKIPLSTRMAALLHTNGTSGLEFGHVRDSTTTTERFVTPLGSLYTNNNDTSSFHSYPQTRSHNDIDSIRSDATRSHRHRLVNATPRGNISDGGARFNTWGGRSRTHPLLAARSTDELNL</sequence>
<evidence type="ECO:0000313" key="2">
    <source>
        <dbReference type="EMBL" id="KAK4458511.1"/>
    </source>
</evidence>
<name>A0AAV9HHK4_9PEZI</name>
<gene>
    <name evidence="2" type="ORF">QBC42DRAFT_314305</name>
</gene>
<feature type="region of interest" description="Disordered" evidence="1">
    <location>
        <begin position="1022"/>
        <end position="1041"/>
    </location>
</feature>
<feature type="region of interest" description="Disordered" evidence="1">
    <location>
        <begin position="848"/>
        <end position="888"/>
    </location>
</feature>
<reference evidence="2" key="2">
    <citation type="submission" date="2023-06" db="EMBL/GenBank/DDBJ databases">
        <authorList>
            <consortium name="Lawrence Berkeley National Laboratory"/>
            <person name="Mondo S.J."/>
            <person name="Hensen N."/>
            <person name="Bonometti L."/>
            <person name="Westerberg I."/>
            <person name="Brannstrom I.O."/>
            <person name="Guillou S."/>
            <person name="Cros-Aarteil S."/>
            <person name="Calhoun S."/>
            <person name="Haridas S."/>
            <person name="Kuo A."/>
            <person name="Pangilinan J."/>
            <person name="Riley R."/>
            <person name="Labutti K."/>
            <person name="Andreopoulos B."/>
            <person name="Lipzen A."/>
            <person name="Chen C."/>
            <person name="Yanf M."/>
            <person name="Daum C."/>
            <person name="Ng V."/>
            <person name="Clum A."/>
            <person name="Steindorff A."/>
            <person name="Ohm R."/>
            <person name="Martin F."/>
            <person name="Silar P."/>
            <person name="Natvig D."/>
            <person name="Lalanne C."/>
            <person name="Gautier V."/>
            <person name="Ament-Velasquez S.L."/>
            <person name="Kruys A."/>
            <person name="Hutchinson M.I."/>
            <person name="Powell A.J."/>
            <person name="Barry K."/>
            <person name="Miller A.N."/>
            <person name="Grigoriev I.V."/>
            <person name="Debuchy R."/>
            <person name="Gladieux P."/>
            <person name="Thoren M.H."/>
            <person name="Johannesson H."/>
        </authorList>
    </citation>
    <scope>NUCLEOTIDE SEQUENCE</scope>
    <source>
        <strain evidence="2">PSN324</strain>
    </source>
</reference>
<feature type="region of interest" description="Disordered" evidence="1">
    <location>
        <begin position="907"/>
        <end position="974"/>
    </location>
</feature>
<reference evidence="2" key="1">
    <citation type="journal article" date="2023" name="Mol. Phylogenet. Evol.">
        <title>Genome-scale phylogeny and comparative genomics of the fungal order Sordariales.</title>
        <authorList>
            <person name="Hensen N."/>
            <person name="Bonometti L."/>
            <person name="Westerberg I."/>
            <person name="Brannstrom I.O."/>
            <person name="Guillou S."/>
            <person name="Cros-Aarteil S."/>
            <person name="Calhoun S."/>
            <person name="Haridas S."/>
            <person name="Kuo A."/>
            <person name="Mondo S."/>
            <person name="Pangilinan J."/>
            <person name="Riley R."/>
            <person name="LaButti K."/>
            <person name="Andreopoulos B."/>
            <person name="Lipzen A."/>
            <person name="Chen C."/>
            <person name="Yan M."/>
            <person name="Daum C."/>
            <person name="Ng V."/>
            <person name="Clum A."/>
            <person name="Steindorff A."/>
            <person name="Ohm R.A."/>
            <person name="Martin F."/>
            <person name="Silar P."/>
            <person name="Natvig D.O."/>
            <person name="Lalanne C."/>
            <person name="Gautier V."/>
            <person name="Ament-Velasquez S.L."/>
            <person name="Kruys A."/>
            <person name="Hutchinson M.I."/>
            <person name="Powell A.J."/>
            <person name="Barry K."/>
            <person name="Miller A.N."/>
            <person name="Grigoriev I.V."/>
            <person name="Debuchy R."/>
            <person name="Gladieux P."/>
            <person name="Hiltunen Thoren M."/>
            <person name="Johannesson H."/>
        </authorList>
    </citation>
    <scope>NUCLEOTIDE SEQUENCE</scope>
    <source>
        <strain evidence="2">PSN324</strain>
    </source>
</reference>
<organism evidence="2 3">
    <name type="scientific">Cladorrhinum samala</name>
    <dbReference type="NCBI Taxonomy" id="585594"/>
    <lineage>
        <taxon>Eukaryota</taxon>
        <taxon>Fungi</taxon>
        <taxon>Dikarya</taxon>
        <taxon>Ascomycota</taxon>
        <taxon>Pezizomycotina</taxon>
        <taxon>Sordariomycetes</taxon>
        <taxon>Sordariomycetidae</taxon>
        <taxon>Sordariales</taxon>
        <taxon>Podosporaceae</taxon>
        <taxon>Cladorrhinum</taxon>
    </lineage>
</organism>
<feature type="region of interest" description="Disordered" evidence="1">
    <location>
        <begin position="84"/>
        <end position="258"/>
    </location>
</feature>
<feature type="region of interest" description="Disordered" evidence="1">
    <location>
        <begin position="301"/>
        <end position="372"/>
    </location>
</feature>
<evidence type="ECO:0000256" key="1">
    <source>
        <dbReference type="SAM" id="MobiDB-lite"/>
    </source>
</evidence>
<feature type="region of interest" description="Disordered" evidence="1">
    <location>
        <begin position="417"/>
        <end position="446"/>
    </location>
</feature>
<dbReference type="EMBL" id="MU865066">
    <property type="protein sequence ID" value="KAK4458511.1"/>
    <property type="molecule type" value="Genomic_DNA"/>
</dbReference>
<feature type="region of interest" description="Disordered" evidence="1">
    <location>
        <begin position="639"/>
        <end position="678"/>
    </location>
</feature>
<feature type="compositionally biased region" description="Basic and acidic residues" evidence="1">
    <location>
        <begin position="916"/>
        <end position="926"/>
    </location>
</feature>
<feature type="compositionally biased region" description="Polar residues" evidence="1">
    <location>
        <begin position="351"/>
        <end position="361"/>
    </location>
</feature>
<feature type="region of interest" description="Disordered" evidence="1">
    <location>
        <begin position="13"/>
        <end position="67"/>
    </location>
</feature>
<protein>
    <submittedName>
        <fullName evidence="2">Uncharacterized protein</fullName>
    </submittedName>
</protein>
<dbReference type="Proteomes" id="UP001321749">
    <property type="component" value="Unassembled WGS sequence"/>
</dbReference>
<evidence type="ECO:0000313" key="3">
    <source>
        <dbReference type="Proteomes" id="UP001321749"/>
    </source>
</evidence>
<feature type="compositionally biased region" description="Polar residues" evidence="1">
    <location>
        <begin position="93"/>
        <end position="104"/>
    </location>
</feature>
<comment type="caution">
    <text evidence="2">The sequence shown here is derived from an EMBL/GenBank/DDBJ whole genome shotgun (WGS) entry which is preliminary data.</text>
</comment>
<feature type="compositionally biased region" description="Polar residues" evidence="1">
    <location>
        <begin position="43"/>
        <end position="62"/>
    </location>
</feature>
<feature type="region of interest" description="Disordered" evidence="1">
    <location>
        <begin position="736"/>
        <end position="773"/>
    </location>
</feature>
<feature type="compositionally biased region" description="Polar residues" evidence="1">
    <location>
        <begin position="564"/>
        <end position="574"/>
    </location>
</feature>
<accession>A0AAV9HHK4</accession>
<feature type="compositionally biased region" description="Polar residues" evidence="1">
    <location>
        <begin position="1022"/>
        <end position="1035"/>
    </location>
</feature>
<proteinExistence type="predicted"/>